<dbReference type="AlphaFoldDB" id="A0ABD2MU67"/>
<organism evidence="1 2">
    <name type="scientific">Cryptolaemus montrouzieri</name>
    <dbReference type="NCBI Taxonomy" id="559131"/>
    <lineage>
        <taxon>Eukaryota</taxon>
        <taxon>Metazoa</taxon>
        <taxon>Ecdysozoa</taxon>
        <taxon>Arthropoda</taxon>
        <taxon>Hexapoda</taxon>
        <taxon>Insecta</taxon>
        <taxon>Pterygota</taxon>
        <taxon>Neoptera</taxon>
        <taxon>Endopterygota</taxon>
        <taxon>Coleoptera</taxon>
        <taxon>Polyphaga</taxon>
        <taxon>Cucujiformia</taxon>
        <taxon>Coccinelloidea</taxon>
        <taxon>Coccinellidae</taxon>
        <taxon>Scymninae</taxon>
        <taxon>Scymnini</taxon>
        <taxon>Cryptolaemus</taxon>
    </lineage>
</organism>
<proteinExistence type="predicted"/>
<sequence>MNVVKGFKATGTRLIDRNIFQYHHFAPALVANVNSAEQNDSVAFSSPTNMQYMYPPHPSLLSPSKLDEFKSTLNILSPLPWSNLPGKSRGVQQAVELTSSPYKNGLETSQQKVKHSRKILLQLNKPIK</sequence>
<protein>
    <submittedName>
        <fullName evidence="1">Uncharacterized protein</fullName>
    </submittedName>
</protein>
<dbReference type="EMBL" id="JABFTP020000021">
    <property type="protein sequence ID" value="KAL3270018.1"/>
    <property type="molecule type" value="Genomic_DNA"/>
</dbReference>
<gene>
    <name evidence="1" type="ORF">HHI36_009075</name>
</gene>
<reference evidence="1 2" key="1">
    <citation type="journal article" date="2021" name="BMC Biol.">
        <title>Horizontally acquired antibacterial genes associated with adaptive radiation of ladybird beetles.</title>
        <authorList>
            <person name="Li H.S."/>
            <person name="Tang X.F."/>
            <person name="Huang Y.H."/>
            <person name="Xu Z.Y."/>
            <person name="Chen M.L."/>
            <person name="Du X.Y."/>
            <person name="Qiu B.Y."/>
            <person name="Chen P.T."/>
            <person name="Zhang W."/>
            <person name="Slipinski A."/>
            <person name="Escalona H.E."/>
            <person name="Waterhouse R.M."/>
            <person name="Zwick A."/>
            <person name="Pang H."/>
        </authorList>
    </citation>
    <scope>NUCLEOTIDE SEQUENCE [LARGE SCALE GENOMIC DNA]</scope>
    <source>
        <strain evidence="1">SYSU2018</strain>
    </source>
</reference>
<evidence type="ECO:0000313" key="1">
    <source>
        <dbReference type="EMBL" id="KAL3270018.1"/>
    </source>
</evidence>
<comment type="caution">
    <text evidence="1">The sequence shown here is derived from an EMBL/GenBank/DDBJ whole genome shotgun (WGS) entry which is preliminary data.</text>
</comment>
<evidence type="ECO:0000313" key="2">
    <source>
        <dbReference type="Proteomes" id="UP001516400"/>
    </source>
</evidence>
<name>A0ABD2MU67_9CUCU</name>
<accession>A0ABD2MU67</accession>
<keyword evidence="2" id="KW-1185">Reference proteome</keyword>
<dbReference type="Proteomes" id="UP001516400">
    <property type="component" value="Unassembled WGS sequence"/>
</dbReference>